<evidence type="ECO:0000313" key="2">
    <source>
        <dbReference type="Proteomes" id="UP000292452"/>
    </source>
</evidence>
<dbReference type="InterPro" id="IPR010310">
    <property type="entry name" value="T7SS_ESAT-6-like"/>
</dbReference>
<dbReference type="OrthoDB" id="4298962at2"/>
<protein>
    <recommendedName>
        <fullName evidence="3">WXG100 family type VII secretion target</fullName>
    </recommendedName>
</protein>
<dbReference type="Pfam" id="PF06013">
    <property type="entry name" value="WXG100"/>
    <property type="match status" value="1"/>
</dbReference>
<dbReference type="GeneID" id="97375920"/>
<keyword evidence="2" id="KW-1185">Reference proteome</keyword>
<sequence length="103" mass="11331">MVDRMRSTEHAMNVGRDAISEAEASCRKIYTDVTTNQQNLSGGWTGAASTGFGASISEWLVQLKALGQSMDEMGVQLGGTRHEFTANEEEAVHKSNWVQRVNR</sequence>
<dbReference type="Gene3D" id="1.10.287.1060">
    <property type="entry name" value="ESAT-6-like"/>
    <property type="match status" value="1"/>
</dbReference>
<proteinExistence type="predicted"/>
<dbReference type="InterPro" id="IPR036689">
    <property type="entry name" value="ESAT-6-like_sf"/>
</dbReference>
<evidence type="ECO:0008006" key="3">
    <source>
        <dbReference type="Google" id="ProtNLM"/>
    </source>
</evidence>
<evidence type="ECO:0000313" key="1">
    <source>
        <dbReference type="EMBL" id="TBO56746.1"/>
    </source>
</evidence>
<accession>A0A4Q9HPD3</accession>
<reference evidence="1 2" key="1">
    <citation type="submission" date="2019-02" db="EMBL/GenBank/DDBJ databases">
        <title>Draft Genome Sequence of Streptomyces sp. AM-2504, identified by 16S rRNA comparative analysis as a Streptomyces Kasugaensis strain.</title>
        <authorList>
            <person name="Napolioni V."/>
            <person name="Giuliodori A.M."/>
            <person name="Spurio R."/>
            <person name="Fabbretti A."/>
        </authorList>
    </citation>
    <scope>NUCLEOTIDE SEQUENCE [LARGE SCALE GENOMIC DNA]</scope>
    <source>
        <strain evidence="1 2">AM-2504</strain>
    </source>
</reference>
<organism evidence="1 2">
    <name type="scientific">Streptomyces kasugaensis</name>
    <dbReference type="NCBI Taxonomy" id="1946"/>
    <lineage>
        <taxon>Bacteria</taxon>
        <taxon>Bacillati</taxon>
        <taxon>Actinomycetota</taxon>
        <taxon>Actinomycetes</taxon>
        <taxon>Kitasatosporales</taxon>
        <taxon>Streptomycetaceae</taxon>
        <taxon>Streptomyces</taxon>
    </lineage>
</organism>
<dbReference type="SUPFAM" id="SSF140453">
    <property type="entry name" value="EsxAB dimer-like"/>
    <property type="match status" value="1"/>
</dbReference>
<dbReference type="RefSeq" id="WP_052858242.1">
    <property type="nucleotide sequence ID" value="NZ_NDXL01000001.1"/>
</dbReference>
<comment type="caution">
    <text evidence="1">The sequence shown here is derived from an EMBL/GenBank/DDBJ whole genome shotgun (WGS) entry which is preliminary data.</text>
</comment>
<dbReference type="Proteomes" id="UP000292452">
    <property type="component" value="Unassembled WGS sequence"/>
</dbReference>
<dbReference type="AlphaFoldDB" id="A0A4Q9HPD3"/>
<name>A0A4Q9HPD3_STRKA</name>
<gene>
    <name evidence="1" type="ORF">EYS09_26300</name>
</gene>
<dbReference type="EMBL" id="SIXH01000299">
    <property type="protein sequence ID" value="TBO56746.1"/>
    <property type="molecule type" value="Genomic_DNA"/>
</dbReference>